<dbReference type="Proteomes" id="UP000287651">
    <property type="component" value="Unassembled WGS sequence"/>
</dbReference>
<gene>
    <name evidence="1" type="ORF">B296_00020339</name>
</gene>
<organism evidence="1 2">
    <name type="scientific">Ensete ventricosum</name>
    <name type="common">Abyssinian banana</name>
    <name type="synonym">Musa ensete</name>
    <dbReference type="NCBI Taxonomy" id="4639"/>
    <lineage>
        <taxon>Eukaryota</taxon>
        <taxon>Viridiplantae</taxon>
        <taxon>Streptophyta</taxon>
        <taxon>Embryophyta</taxon>
        <taxon>Tracheophyta</taxon>
        <taxon>Spermatophyta</taxon>
        <taxon>Magnoliopsida</taxon>
        <taxon>Liliopsida</taxon>
        <taxon>Zingiberales</taxon>
        <taxon>Musaceae</taxon>
        <taxon>Ensete</taxon>
    </lineage>
</organism>
<sequence length="220" mass="24297">MMATAAVIGLHTGKRLLSSSFCQADLTEKLFPVSDHGSLSFSGGSIRCTIVAHKSSHLGPNVPPIRHIQTIKSLKEHANTSAPSTSDTRSERPDLESSLEVLILLQKSMLEKQWELPFTQMTTVVAPENSFRMPEITRSGISARERRTVSRMKCFSHTANMVPSSRAEQLHPSVSRELLQSDISGYVRGTVSENLLTHAEVANLSKRIKAGIHIQEQRTK</sequence>
<evidence type="ECO:0000313" key="1">
    <source>
        <dbReference type="EMBL" id="RRT81980.1"/>
    </source>
</evidence>
<protein>
    <submittedName>
        <fullName evidence="1">Uncharacterized protein</fullName>
    </submittedName>
</protein>
<proteinExistence type="predicted"/>
<comment type="caution">
    <text evidence="1">The sequence shown here is derived from an EMBL/GenBank/DDBJ whole genome shotgun (WGS) entry which is preliminary data.</text>
</comment>
<dbReference type="AlphaFoldDB" id="A0A427B0G6"/>
<evidence type="ECO:0000313" key="2">
    <source>
        <dbReference type="Proteomes" id="UP000287651"/>
    </source>
</evidence>
<accession>A0A427B0G6</accession>
<dbReference type="EMBL" id="AMZH03000783">
    <property type="protein sequence ID" value="RRT81980.1"/>
    <property type="molecule type" value="Genomic_DNA"/>
</dbReference>
<reference evidence="1 2" key="1">
    <citation type="journal article" date="2014" name="Agronomy (Basel)">
        <title>A Draft Genome Sequence for Ensete ventricosum, the Drought-Tolerant Tree Against Hunger.</title>
        <authorList>
            <person name="Harrison J."/>
            <person name="Moore K.A."/>
            <person name="Paszkiewicz K."/>
            <person name="Jones T."/>
            <person name="Grant M."/>
            <person name="Ambacheew D."/>
            <person name="Muzemil S."/>
            <person name="Studholme D.J."/>
        </authorList>
    </citation>
    <scope>NUCLEOTIDE SEQUENCE [LARGE SCALE GENOMIC DNA]</scope>
</reference>
<name>A0A427B0G6_ENSVE</name>